<evidence type="ECO:0000313" key="1">
    <source>
        <dbReference type="EMBL" id="MBE9080374.1"/>
    </source>
</evidence>
<protein>
    <recommendedName>
        <fullName evidence="3">Plastid lipid-associated protein/fibrillin conserved domain-containing protein</fullName>
    </recommendedName>
</protein>
<keyword evidence="2" id="KW-1185">Reference proteome</keyword>
<organism evidence="1 2">
    <name type="scientific">Vasconcelosia minhoensis LEGE 07310</name>
    <dbReference type="NCBI Taxonomy" id="915328"/>
    <lineage>
        <taxon>Bacteria</taxon>
        <taxon>Bacillati</taxon>
        <taxon>Cyanobacteriota</taxon>
        <taxon>Cyanophyceae</taxon>
        <taxon>Nodosilineales</taxon>
        <taxon>Cymatolegaceae</taxon>
        <taxon>Vasconcelosia</taxon>
        <taxon>Vasconcelosia minhoensis</taxon>
    </lineage>
</organism>
<dbReference type="EMBL" id="JADEXG010000107">
    <property type="protein sequence ID" value="MBE9080374.1"/>
    <property type="molecule type" value="Genomic_DNA"/>
</dbReference>
<accession>A0A8J7DSJ2</accession>
<name>A0A8J7DSJ2_9CYAN</name>
<comment type="caution">
    <text evidence="1">The sequence shown here is derived from an EMBL/GenBank/DDBJ whole genome shotgun (WGS) entry which is preliminary data.</text>
</comment>
<dbReference type="Proteomes" id="UP000636505">
    <property type="component" value="Unassembled WGS sequence"/>
</dbReference>
<evidence type="ECO:0008006" key="3">
    <source>
        <dbReference type="Google" id="ProtNLM"/>
    </source>
</evidence>
<gene>
    <name evidence="1" type="ORF">IQ241_24310</name>
</gene>
<dbReference type="RefSeq" id="WP_193912250.1">
    <property type="nucleotide sequence ID" value="NZ_JADEXG010000107.1"/>
</dbReference>
<dbReference type="AlphaFoldDB" id="A0A8J7DSJ2"/>
<reference evidence="1" key="1">
    <citation type="submission" date="2020-10" db="EMBL/GenBank/DDBJ databases">
        <authorList>
            <person name="Castelo-Branco R."/>
            <person name="Eusebio N."/>
            <person name="Adriana R."/>
            <person name="Vieira A."/>
            <person name="Brugerolle De Fraissinette N."/>
            <person name="Rezende De Castro R."/>
            <person name="Schneider M.P."/>
            <person name="Vasconcelos V."/>
            <person name="Leao P.N."/>
        </authorList>
    </citation>
    <scope>NUCLEOTIDE SEQUENCE</scope>
    <source>
        <strain evidence="1">LEGE 07310</strain>
    </source>
</reference>
<sequence length="188" mass="20853">MKPILEEAVNFLQQGGSAPASDELVEALLAAEKQGKVRYDYSQLLGPWRLGFITGTQKTRQRASGILGAGRFLPRWLNIQLAYSAEDAAAGRGLVQNSVKVGPFSIQLTGPTQFYAKTNSLAFDFTQMQLRLGGLTLYDGFVRDGERRESQFYQQSLKEQAFFTYFWVESAAIAARGRGSGLALWVRD</sequence>
<evidence type="ECO:0000313" key="2">
    <source>
        <dbReference type="Proteomes" id="UP000636505"/>
    </source>
</evidence>
<proteinExistence type="predicted"/>